<dbReference type="GO" id="GO:0016168">
    <property type="term" value="F:chlorophyll binding"/>
    <property type="evidence" value="ECO:0007669"/>
    <property type="project" value="UniProtKB-KW"/>
</dbReference>
<organism evidence="11 12">
    <name type="scientific">Symbiodinium microadriaticum</name>
    <name type="common">Dinoflagellate</name>
    <name type="synonym">Zooxanthella microadriatica</name>
    <dbReference type="NCBI Taxonomy" id="2951"/>
    <lineage>
        <taxon>Eukaryota</taxon>
        <taxon>Sar</taxon>
        <taxon>Alveolata</taxon>
        <taxon>Dinophyceae</taxon>
        <taxon>Suessiales</taxon>
        <taxon>Symbiodiniaceae</taxon>
        <taxon>Symbiodinium</taxon>
    </lineage>
</organism>
<gene>
    <name evidence="11" type="ORF">AK812_SmicGene43177</name>
</gene>
<accession>A0A1Q9C1P1</accession>
<dbReference type="GO" id="GO:0030076">
    <property type="term" value="C:light-harvesting complex"/>
    <property type="evidence" value="ECO:0007669"/>
    <property type="project" value="UniProtKB-KW"/>
</dbReference>
<evidence type="ECO:0000313" key="11">
    <source>
        <dbReference type="EMBL" id="OLP76838.1"/>
    </source>
</evidence>
<evidence type="ECO:0000256" key="9">
    <source>
        <dbReference type="SAM" id="Phobius"/>
    </source>
</evidence>
<evidence type="ECO:0000256" key="1">
    <source>
        <dbReference type="ARBA" id="ARBA00004098"/>
    </source>
</evidence>
<dbReference type="InterPro" id="IPR036691">
    <property type="entry name" value="Endo/exonu/phosph_ase_sf"/>
</dbReference>
<dbReference type="Proteomes" id="UP000186817">
    <property type="component" value="Unassembled WGS sequence"/>
</dbReference>
<keyword evidence="9" id="KW-0812">Transmembrane</keyword>
<keyword evidence="7" id="KW-0437">Light-harvesting polypeptide</keyword>
<dbReference type="InterPro" id="IPR000477">
    <property type="entry name" value="RT_dom"/>
</dbReference>
<dbReference type="PANTHER" id="PTHR19446">
    <property type="entry name" value="REVERSE TRANSCRIPTASES"/>
    <property type="match status" value="1"/>
</dbReference>
<feature type="region of interest" description="Disordered" evidence="8">
    <location>
        <begin position="783"/>
        <end position="825"/>
    </location>
</feature>
<keyword evidence="4" id="KW-0150">Chloroplast</keyword>
<dbReference type="InterPro" id="IPR036550">
    <property type="entry name" value="Peridinin-chlorophyll-bd_sf"/>
</dbReference>
<feature type="region of interest" description="Disordered" evidence="8">
    <location>
        <begin position="239"/>
        <end position="276"/>
    </location>
</feature>
<comment type="subcellular location">
    <subcellularLocation>
        <location evidence="2">Plastid</location>
        <location evidence="2">Chloroplast</location>
    </subcellularLocation>
</comment>
<protein>
    <submittedName>
        <fullName evidence="11">Peridinin-chlorophyll a-binding protein, chloroplastic</fullName>
    </submittedName>
</protein>
<evidence type="ECO:0000256" key="5">
    <source>
        <dbReference type="ARBA" id="ARBA00022640"/>
    </source>
</evidence>
<keyword evidence="12" id="KW-1185">Reference proteome</keyword>
<keyword evidence="3" id="KW-0148">Chlorophyll</keyword>
<keyword evidence="9" id="KW-0472">Membrane</keyword>
<feature type="compositionally biased region" description="Low complexity" evidence="8">
    <location>
        <begin position="816"/>
        <end position="825"/>
    </location>
</feature>
<evidence type="ECO:0000256" key="8">
    <source>
        <dbReference type="SAM" id="MobiDB-lite"/>
    </source>
</evidence>
<dbReference type="SUPFAM" id="SSF56672">
    <property type="entry name" value="DNA/RNA polymerases"/>
    <property type="match status" value="1"/>
</dbReference>
<feature type="compositionally biased region" description="Low complexity" evidence="8">
    <location>
        <begin position="684"/>
        <end position="695"/>
    </location>
</feature>
<proteinExistence type="predicted"/>
<dbReference type="InterPro" id="IPR043502">
    <property type="entry name" value="DNA/RNA_pol_sf"/>
</dbReference>
<dbReference type="Pfam" id="PF02429">
    <property type="entry name" value="PCP"/>
    <property type="match status" value="1"/>
</dbReference>
<dbReference type="Pfam" id="PF00078">
    <property type="entry name" value="RVT_1"/>
    <property type="match status" value="1"/>
</dbReference>
<dbReference type="PROSITE" id="PS50878">
    <property type="entry name" value="RT_POL"/>
    <property type="match status" value="1"/>
</dbReference>
<feature type="domain" description="Reverse transcriptase" evidence="10">
    <location>
        <begin position="1497"/>
        <end position="1757"/>
    </location>
</feature>
<evidence type="ECO:0000256" key="2">
    <source>
        <dbReference type="ARBA" id="ARBA00004229"/>
    </source>
</evidence>
<reference evidence="11 12" key="1">
    <citation type="submission" date="2016-02" db="EMBL/GenBank/DDBJ databases">
        <title>Genome analysis of coral dinoflagellate symbionts highlights evolutionary adaptations to a symbiotic lifestyle.</title>
        <authorList>
            <person name="Aranda M."/>
            <person name="Li Y."/>
            <person name="Liew Y.J."/>
            <person name="Baumgarten S."/>
            <person name="Simakov O."/>
            <person name="Wilson M."/>
            <person name="Piel J."/>
            <person name="Ashoor H."/>
            <person name="Bougouffa S."/>
            <person name="Bajic V.B."/>
            <person name="Ryu T."/>
            <person name="Ravasi T."/>
            <person name="Bayer T."/>
            <person name="Micklem G."/>
            <person name="Kim H."/>
            <person name="Bhak J."/>
            <person name="Lajeunesse T.C."/>
            <person name="Voolstra C.R."/>
        </authorList>
    </citation>
    <scope>NUCLEOTIDE SEQUENCE [LARGE SCALE GENOMIC DNA]</scope>
    <source>
        <strain evidence="11 12">CCMP2467</strain>
    </source>
</reference>
<dbReference type="InterPro" id="IPR003376">
    <property type="entry name" value="Peridinin-chlorophyll-bd_prot"/>
</dbReference>
<feature type="compositionally biased region" description="Basic and acidic residues" evidence="8">
    <location>
        <begin position="787"/>
        <end position="810"/>
    </location>
</feature>
<keyword evidence="6" id="KW-0157">Chromophore</keyword>
<keyword evidence="5" id="KW-0934">Plastid</keyword>
<dbReference type="GO" id="GO:0009507">
    <property type="term" value="C:chloroplast"/>
    <property type="evidence" value="ECO:0007669"/>
    <property type="project" value="UniProtKB-SubCell"/>
</dbReference>
<dbReference type="Gene3D" id="1.40.10.10">
    <property type="entry name" value="Peridinin-chlorophyll A binding"/>
    <property type="match status" value="1"/>
</dbReference>
<evidence type="ECO:0000256" key="6">
    <source>
        <dbReference type="ARBA" id="ARBA00022991"/>
    </source>
</evidence>
<comment type="caution">
    <text evidence="11">The sequence shown here is derived from an EMBL/GenBank/DDBJ whole genome shotgun (WGS) entry which is preliminary data.</text>
</comment>
<sequence>MPLPAGRNGSAGRVSQRLQDRFCGMDRLRDHRRQAMAKAVRVISILAVAVCFCSLPAFVPGPARPARSMAPAAAGALSMLGAAPAFADKIDDAAKVEKSYPFLKEIDWTSDVYGKLPTQPPLEVLKAINTMLKMGASMDSAALKSGALAHSQAIANMDSKGVATLADYTAINGLLDYTPCFFESLVEADSELTKYGIGGASASGQTAAKSTPQTQEALVLQCETKGTAGLLGSLKALVQSPTPAPPQSRAPAAVWPSPVGNKGKGKSERSAQAPQSWAIDSRWWPGKLCSASTLEKDLEDGEEPGDDVAAVVTLEQAKASRGLAAAHTLKNKVALILKDHQGSKGPEGFKASKSWIRLVDGKWREAWVVPLSEELPPWGHEPAVVECKSVPEKVKQATLKVTIPKAFQTSYDWDETVRKPASAVRVILPDDLAVRSYGWHKTEQRDEAISGFLKLPESSSLLVLRNSGSKGVFVKRVDNQSDPGKRVLVKWLPIDKMKAPAYYAMAKREADKAKVSLAYRAGGGSCLGLIGVSPGENDDSEASIKRRWAAKGVPSTWFPAQLQQLLASQHWRVISDIQAPARPKGVWTFSAAPPQAQPTSQWFLKCGEQGTIEISPWLRTKAADWLEGNQAAWVLEWYPDADCTEDQHFYTLRPEASPPAKWAKLGLDDSRPPASQSYLGGGRKSSPGSVSSAGSESSLWLRPVVDARFSASSQVPEHPPEKSSDDGASVLLRPVLPENLRIEGSNLEFRSGKSEVFPTTAKEARSSDALLLENAASETSLWLRPAPSHDGRSEGSRRIVGKRAPDFEQRKKPKQAEVASGAVSSEAVVGAGLKTTNVETPTWYCEECKEHVRPTSECKNLGRGLSQARTAHIARRHPGRPSSDFPRIREVATVDAMHQRKLKGKAAWKCFWCRQGLPAMEKRSREASIKKHLQQCKKAPPESTAGSNLQAWAQELDKSHASRGAQSRCWGMILSKKVQGHGKARQITMQKHKLGHRIRHVLRCENDRARVIFTCARCLHVARSRSALVKLNTPCPGVGDRARVLRTTGKQRLYTSVGAQGRRVLKRIWGLTNSGCTNAFEALDLLRSFEVKPLVWSLAEVRASPSEHAALTRRASKMGYKVWCVPSTQGARRQGPANWKGGLCVGVKEGVCCKQMATWCHDEGDLLQLDFGSFRYMAAWRRPGGLRAAFDAEVALWASHAVAAGHSLVAVGDWNDEPHESPFEELGYLIIGPKQQDRYLASRWKGSRAIDWAMTNDPQSAFKAKFLEHRISDHKCLWIEGCFSFNRIGQFSLSRTRDLSRPEHVALEVWRDAVASHFENLEVHWDDDVDVQWTQLAAQLELSLQAAFCCTKFRRQRRDANLTSWRARMAQGGREATRWLKNKAGLLAPALQYTVRGVTTTATSTAGSLALIVDFWKTVWHRPLPKDLHEQLDQMWTEHAPPQAAWPGDQGPLQAHELMKRARNHSKGSAGPDGISAENLADMPVQWWSMLAQLLQLWTAQNKFPASWREARMVLIPKDEVTGVAAEVARLRPITVLNATYRVVAATWTARACVRDWLPQVCPPYFHGGIAGRNAWQALRHIEATWDEEAILISFDFEKCFDNVAPALALDNLRRHGCPENFLKVVAWTWLAQRRWIQYGSFVHPEPQHVSASLPQGCPASPLALTALLLAPATHLQSLMGTELCQSIFVDDRTAVTRSADDTERVITFWASAAKALGLQENQGKLKVVTRSDRQRRLLQAKGIQPSTEANVLGTPFREDGTLEVAGSRLDKFQDQQKLTTNVKRALDVVQQGSRELWLLLAGHWMDVGFALRLASASAFFAADAFWRGQGRQLVTGRWGRAVGSLLQELQFTRTGAHAWQHAGAGAFDLSTGDAAARAKARHLMREAWRRQCYASFLRGQRHELADLVPDDEGYSETVLKAAIKLYNGTSNEESDMLMFVLVFGI</sequence>
<evidence type="ECO:0000259" key="10">
    <source>
        <dbReference type="PROSITE" id="PS50878"/>
    </source>
</evidence>
<dbReference type="SUPFAM" id="SSF56219">
    <property type="entry name" value="DNase I-like"/>
    <property type="match status" value="1"/>
</dbReference>
<evidence type="ECO:0000256" key="4">
    <source>
        <dbReference type="ARBA" id="ARBA00022528"/>
    </source>
</evidence>
<feature type="region of interest" description="Disordered" evidence="8">
    <location>
        <begin position="661"/>
        <end position="695"/>
    </location>
</feature>
<feature type="transmembrane region" description="Helical" evidence="9">
    <location>
        <begin position="39"/>
        <end position="59"/>
    </location>
</feature>
<evidence type="ECO:0000256" key="7">
    <source>
        <dbReference type="ARBA" id="ARBA00023243"/>
    </source>
</evidence>
<evidence type="ECO:0000256" key="3">
    <source>
        <dbReference type="ARBA" id="ARBA00022494"/>
    </source>
</evidence>
<evidence type="ECO:0000313" key="12">
    <source>
        <dbReference type="Proteomes" id="UP000186817"/>
    </source>
</evidence>
<dbReference type="EMBL" id="LSRX01001905">
    <property type="protein sequence ID" value="OLP76838.1"/>
    <property type="molecule type" value="Genomic_DNA"/>
</dbReference>
<name>A0A1Q9C1P1_SYMMI</name>
<dbReference type="OrthoDB" id="417443at2759"/>
<dbReference type="SUPFAM" id="SSF48608">
    <property type="entry name" value="Peridinin-chlorophyll protein"/>
    <property type="match status" value="1"/>
</dbReference>
<keyword evidence="9" id="KW-1133">Transmembrane helix</keyword>
<comment type="function">
    <text evidence="1">Water-soluble antenna for capture of solar energy in the blue-green range. Peridinin is an asymmetric carotenoid.</text>
</comment>